<dbReference type="HAMAP" id="MF_01810">
    <property type="entry name" value="YidC_type1"/>
    <property type="match status" value="1"/>
</dbReference>
<evidence type="ECO:0000256" key="11">
    <source>
        <dbReference type="ARBA" id="ARBA00033245"/>
    </source>
</evidence>
<evidence type="ECO:0000256" key="6">
    <source>
        <dbReference type="ARBA" id="ARBA00022692"/>
    </source>
</evidence>
<dbReference type="CDD" id="cd19961">
    <property type="entry name" value="EcYidC-like_peri"/>
    <property type="match status" value="1"/>
</dbReference>
<evidence type="ECO:0000313" key="17">
    <source>
        <dbReference type="Proteomes" id="UP000430272"/>
    </source>
</evidence>
<dbReference type="GO" id="GO:0032977">
    <property type="term" value="F:membrane insertase activity"/>
    <property type="evidence" value="ECO:0007669"/>
    <property type="project" value="InterPro"/>
</dbReference>
<keyword evidence="6 13" id="KW-0812">Transmembrane</keyword>
<evidence type="ECO:0000256" key="4">
    <source>
        <dbReference type="ARBA" id="ARBA00022448"/>
    </source>
</evidence>
<dbReference type="NCBIfam" id="NF002353">
    <property type="entry name" value="PRK01318.1-4"/>
    <property type="match status" value="1"/>
</dbReference>
<dbReference type="AlphaFoldDB" id="A0A844Y5W8"/>
<dbReference type="GO" id="GO:0015031">
    <property type="term" value="P:protein transport"/>
    <property type="evidence" value="ECO:0007669"/>
    <property type="project" value="UniProtKB-KW"/>
</dbReference>
<protein>
    <recommendedName>
        <fullName evidence="3 13">Membrane protein insertase YidC</fullName>
    </recommendedName>
    <alternativeName>
        <fullName evidence="12 13">Foldase YidC</fullName>
    </alternativeName>
    <alternativeName>
        <fullName evidence="11 13">Membrane integrase YidC</fullName>
    </alternativeName>
    <alternativeName>
        <fullName evidence="13">Membrane protein YidC</fullName>
    </alternativeName>
</protein>
<dbReference type="InterPro" id="IPR028053">
    <property type="entry name" value="Membr_insert_YidC_N"/>
</dbReference>
<dbReference type="EMBL" id="WTYD01000001">
    <property type="protein sequence ID" value="MXO52438.1"/>
    <property type="molecule type" value="Genomic_DNA"/>
</dbReference>
<dbReference type="CDD" id="cd20070">
    <property type="entry name" value="5TM_YidC_Alb3"/>
    <property type="match status" value="1"/>
</dbReference>
<dbReference type="PANTHER" id="PTHR12428:SF65">
    <property type="entry name" value="CYTOCHROME C OXIDASE ASSEMBLY PROTEIN COX18, MITOCHONDRIAL"/>
    <property type="match status" value="1"/>
</dbReference>
<dbReference type="Pfam" id="PF14849">
    <property type="entry name" value="YidC_periplas"/>
    <property type="match status" value="1"/>
</dbReference>
<evidence type="ECO:0000256" key="2">
    <source>
        <dbReference type="ARBA" id="ARBA00010527"/>
    </source>
</evidence>
<evidence type="ECO:0000256" key="1">
    <source>
        <dbReference type="ARBA" id="ARBA00004429"/>
    </source>
</evidence>
<keyword evidence="5 13" id="KW-1003">Cell membrane</keyword>
<dbReference type="InterPro" id="IPR028055">
    <property type="entry name" value="YidC/Oxa/ALB_C"/>
</dbReference>
<evidence type="ECO:0000256" key="12">
    <source>
        <dbReference type="ARBA" id="ARBA00033342"/>
    </source>
</evidence>
<evidence type="ECO:0000256" key="10">
    <source>
        <dbReference type="ARBA" id="ARBA00023186"/>
    </source>
</evidence>
<keyword evidence="9 13" id="KW-0472">Membrane</keyword>
<evidence type="ECO:0000313" key="16">
    <source>
        <dbReference type="EMBL" id="MXO52438.1"/>
    </source>
</evidence>
<keyword evidence="4 13" id="KW-0813">Transport</keyword>
<feature type="domain" description="Membrane insertase YidC N-terminal" evidence="15">
    <location>
        <begin position="81"/>
        <end position="353"/>
    </location>
</feature>
<dbReference type="Proteomes" id="UP000430272">
    <property type="component" value="Unassembled WGS sequence"/>
</dbReference>
<dbReference type="NCBIfam" id="TIGR03592">
    <property type="entry name" value="yidC_oxa1_cterm"/>
    <property type="match status" value="1"/>
</dbReference>
<dbReference type="PRINTS" id="PR01900">
    <property type="entry name" value="YIDCPROTEIN"/>
</dbReference>
<evidence type="ECO:0000256" key="13">
    <source>
        <dbReference type="HAMAP-Rule" id="MF_01810"/>
    </source>
</evidence>
<comment type="caution">
    <text evidence="16">The sequence shown here is derived from an EMBL/GenBank/DDBJ whole genome shotgun (WGS) entry which is preliminary data.</text>
</comment>
<proteinExistence type="inferred from homology"/>
<dbReference type="OrthoDB" id="9780552at2"/>
<feature type="domain" description="Membrane insertase YidC/Oxa/ALB C-terminal" evidence="14">
    <location>
        <begin position="364"/>
        <end position="563"/>
    </location>
</feature>
<dbReference type="InterPro" id="IPR038221">
    <property type="entry name" value="YidC_periplasmic_sf"/>
</dbReference>
<organism evidence="16 17">
    <name type="scientific">Qipengyuania pelagi</name>
    <dbReference type="NCBI Taxonomy" id="994320"/>
    <lineage>
        <taxon>Bacteria</taxon>
        <taxon>Pseudomonadati</taxon>
        <taxon>Pseudomonadota</taxon>
        <taxon>Alphaproteobacteria</taxon>
        <taxon>Sphingomonadales</taxon>
        <taxon>Erythrobacteraceae</taxon>
        <taxon>Qipengyuania</taxon>
    </lineage>
</organism>
<keyword evidence="8 13" id="KW-1133">Transmembrane helix</keyword>
<dbReference type="RefSeq" id="WP_160659422.1">
    <property type="nucleotide sequence ID" value="NZ_BAABDV010000001.1"/>
</dbReference>
<keyword evidence="17" id="KW-1185">Reference proteome</keyword>
<dbReference type="PANTHER" id="PTHR12428">
    <property type="entry name" value="OXA1"/>
    <property type="match status" value="1"/>
</dbReference>
<dbReference type="GO" id="GO:0051205">
    <property type="term" value="P:protein insertion into membrane"/>
    <property type="evidence" value="ECO:0007669"/>
    <property type="project" value="TreeGrafter"/>
</dbReference>
<dbReference type="PRINTS" id="PR00701">
    <property type="entry name" value="60KDINNERMP"/>
</dbReference>
<dbReference type="NCBIfam" id="TIGR03593">
    <property type="entry name" value="yidC_nterm"/>
    <property type="match status" value="1"/>
</dbReference>
<reference evidence="16 17" key="1">
    <citation type="submission" date="2019-12" db="EMBL/GenBank/DDBJ databases">
        <title>Genomic-based taxomic classification of the family Erythrobacteraceae.</title>
        <authorList>
            <person name="Xu L."/>
        </authorList>
    </citation>
    <scope>NUCLEOTIDE SEQUENCE [LARGE SCALE GENOMIC DNA]</scope>
    <source>
        <strain evidence="16 17">JCM 17468</strain>
    </source>
</reference>
<dbReference type="GO" id="GO:0005886">
    <property type="term" value="C:plasma membrane"/>
    <property type="evidence" value="ECO:0007669"/>
    <property type="project" value="UniProtKB-SubCell"/>
</dbReference>
<accession>A0A844Y5W8</accession>
<feature type="transmembrane region" description="Helical" evidence="13">
    <location>
        <begin position="531"/>
        <end position="548"/>
    </location>
</feature>
<evidence type="ECO:0000259" key="14">
    <source>
        <dbReference type="Pfam" id="PF02096"/>
    </source>
</evidence>
<gene>
    <name evidence="13 16" type="primary">yidC</name>
    <name evidence="16" type="ORF">GRI47_00260</name>
</gene>
<keyword evidence="10 13" id="KW-0143">Chaperone</keyword>
<evidence type="ECO:0000256" key="7">
    <source>
        <dbReference type="ARBA" id="ARBA00022927"/>
    </source>
</evidence>
<comment type="subunit">
    <text evidence="13">Interacts with the Sec translocase complex via SecD. Specifically interacts with transmembrane segments of nascent integral membrane proteins during membrane integration.</text>
</comment>
<dbReference type="InterPro" id="IPR047196">
    <property type="entry name" value="YidC_ALB_C"/>
</dbReference>
<dbReference type="Gene3D" id="2.70.98.90">
    <property type="match status" value="1"/>
</dbReference>
<feature type="transmembrane region" description="Helical" evidence="13">
    <location>
        <begin position="489"/>
        <end position="511"/>
    </location>
</feature>
<dbReference type="InterPro" id="IPR001708">
    <property type="entry name" value="YidC/ALB3/OXA1/COX18"/>
</dbReference>
<evidence type="ECO:0000256" key="3">
    <source>
        <dbReference type="ARBA" id="ARBA00015325"/>
    </source>
</evidence>
<evidence type="ECO:0000256" key="9">
    <source>
        <dbReference type="ARBA" id="ARBA00023136"/>
    </source>
</evidence>
<comment type="similarity">
    <text evidence="2 13">Belongs to the OXA1/ALB3/YidC family. Type 1 subfamily.</text>
</comment>
<sequence length="590" mass="64484">MNNSRNLILAVVLSALLLFGWDAAMGWLYPQPVEVQQAEKVDTPAENAALTNSGTNNGGTVGAGPVAPTVDLATALRGGNRVRIDAPRVQGSINLEGARIDDLVLKDYRESTEPGADYVRLFAPEGTETQQWAEFGFLANGQRAGMGATWTADGDVLSPDSPVVLTRTGEDGLRYRIALSIDDEYMITAQQTVGNPGQSGAVIQPFSYIARTSDTATKDMWIAHSGPIGVFDGSADYDFDYDDVAEAGSVAAPGRAAWLGFTDIYWLSALVPVQTAEFRADFRSLGNDLFRADLIHDPVTLAGGQQTSSSTRLFAGAKESAVLDAYQDSGITQFGLAIDWGWFRWFEKPLLWLLRFFNGVVGNFGVAIILLTVVVRGLMFPVAQKQFSSMAAMKAIQPKMKAVQEKYKDDRTKQQQEIQKLFKDEGVNPLAGCLPLILQIPIFFALYKVLILAIEMRHEKFLWVHDLSAPDPWNLANGLAALGIEVPSYLMIVFGIGVLALLLGFTMWLTFKMNPSAMDPVQQQIFSIMPWILMFVMAPFAAGLLLYWNTSNILTLAQQKYLYSKNPQLRAAAEKERAEKAAAAAAKANG</sequence>
<comment type="subcellular location">
    <subcellularLocation>
        <location evidence="1">Cell inner membrane</location>
        <topology evidence="1">Multi-pass membrane protein</topology>
    </subcellularLocation>
    <subcellularLocation>
        <location evidence="13">Cell membrane</location>
        <topology evidence="13">Multi-pass membrane protein</topology>
    </subcellularLocation>
</comment>
<dbReference type="InterPro" id="IPR019998">
    <property type="entry name" value="Membr_insert_YidC"/>
</dbReference>
<evidence type="ECO:0000256" key="8">
    <source>
        <dbReference type="ARBA" id="ARBA00022989"/>
    </source>
</evidence>
<feature type="transmembrane region" description="Helical" evidence="13">
    <location>
        <begin position="352"/>
        <end position="375"/>
    </location>
</feature>
<comment type="function">
    <text evidence="13">Required for the insertion and/or proper folding and/or complex formation of integral membrane proteins into the membrane. Involved in integration of membrane proteins that insert both dependently and independently of the Sec translocase complex, as well as at least some lipoproteins. Aids folding of multispanning membrane proteins.</text>
</comment>
<dbReference type="Pfam" id="PF02096">
    <property type="entry name" value="60KD_IMP"/>
    <property type="match status" value="1"/>
</dbReference>
<evidence type="ECO:0000256" key="5">
    <source>
        <dbReference type="ARBA" id="ARBA00022475"/>
    </source>
</evidence>
<keyword evidence="7 13" id="KW-0653">Protein transport</keyword>
<name>A0A844Y5W8_9SPHN</name>
<evidence type="ECO:0000259" key="15">
    <source>
        <dbReference type="Pfam" id="PF14849"/>
    </source>
</evidence>
<comment type="caution">
    <text evidence="13">Lacks conserved residue(s) required for the propagation of feature annotation.</text>
</comment>